<proteinExistence type="predicted"/>
<gene>
    <name evidence="1" type="ORF">GGI59_001785</name>
</gene>
<accession>A0A7W8XDR6</accession>
<sequence>MNTKFRGQNILLETDEGGAREKDRYFGLSAALIVASLWSAVRAKATIEPLLSQ</sequence>
<keyword evidence="2" id="KW-1185">Reference proteome</keyword>
<dbReference type="Proteomes" id="UP000528824">
    <property type="component" value="Unassembled WGS sequence"/>
</dbReference>
<dbReference type="EMBL" id="JACHBC010000003">
    <property type="protein sequence ID" value="MBB5560134.1"/>
    <property type="molecule type" value="Genomic_DNA"/>
</dbReference>
<reference evidence="1 2" key="1">
    <citation type="submission" date="2020-08" db="EMBL/GenBank/DDBJ databases">
        <title>Genomic Encyclopedia of Type Strains, Phase IV (KMG-V): Genome sequencing to study the core and pangenomes of soil and plant-associated prokaryotes.</title>
        <authorList>
            <person name="Whitman W."/>
        </authorList>
    </citation>
    <scope>NUCLEOTIDE SEQUENCE [LARGE SCALE GENOMIC DNA]</scope>
    <source>
        <strain evidence="1 2">SEMIA 4034</strain>
    </source>
</reference>
<protein>
    <submittedName>
        <fullName evidence="1">Uncharacterized protein</fullName>
    </submittedName>
</protein>
<dbReference type="RefSeq" id="WP_183915266.1">
    <property type="nucleotide sequence ID" value="NZ_JACHBB010000003.1"/>
</dbReference>
<evidence type="ECO:0000313" key="1">
    <source>
        <dbReference type="EMBL" id="MBB5560134.1"/>
    </source>
</evidence>
<evidence type="ECO:0000313" key="2">
    <source>
        <dbReference type="Proteomes" id="UP000528824"/>
    </source>
</evidence>
<name>A0A7W8XDR6_9HYPH</name>
<dbReference type="AlphaFoldDB" id="A0A7W8XDR6"/>
<comment type="caution">
    <text evidence="1">The sequence shown here is derived from an EMBL/GenBank/DDBJ whole genome shotgun (WGS) entry which is preliminary data.</text>
</comment>
<organism evidence="1 2">
    <name type="scientific">Rhizobium lentis</name>
    <dbReference type="NCBI Taxonomy" id="1138194"/>
    <lineage>
        <taxon>Bacteria</taxon>
        <taxon>Pseudomonadati</taxon>
        <taxon>Pseudomonadota</taxon>
        <taxon>Alphaproteobacteria</taxon>
        <taxon>Hyphomicrobiales</taxon>
        <taxon>Rhizobiaceae</taxon>
        <taxon>Rhizobium/Agrobacterium group</taxon>
        <taxon>Rhizobium</taxon>
    </lineage>
</organism>